<dbReference type="EMBL" id="BAUU01000008">
    <property type="protein sequence ID" value="GAE30069.1"/>
    <property type="molecule type" value="Genomic_DNA"/>
</dbReference>
<keyword evidence="9" id="KW-0464">Manganese</keyword>
<evidence type="ECO:0000313" key="14">
    <source>
        <dbReference type="Proteomes" id="UP000018895"/>
    </source>
</evidence>
<feature type="binding site" evidence="10">
    <location>
        <position position="253"/>
    </location>
    <ligand>
        <name>Mn(2+)</name>
        <dbReference type="ChEBI" id="CHEBI:29035"/>
    </ligand>
</feature>
<dbReference type="CDD" id="cd16015">
    <property type="entry name" value="LTA_synthase"/>
    <property type="match status" value="1"/>
</dbReference>
<dbReference type="InterPro" id="IPR000917">
    <property type="entry name" value="Sulfatase_N"/>
</dbReference>
<feature type="binding site" evidence="9">
    <location>
        <position position="410"/>
    </location>
    <ligand>
        <name>substrate</name>
    </ligand>
</feature>
<keyword evidence="4 11" id="KW-0812">Transmembrane</keyword>
<feature type="transmembrane region" description="Helical" evidence="11">
    <location>
        <begin position="12"/>
        <end position="29"/>
    </location>
</feature>
<accession>W4QFF9</accession>
<keyword evidence="14" id="KW-1185">Reference proteome</keyword>
<dbReference type="Gene3D" id="3.30.1120.170">
    <property type="match status" value="1"/>
</dbReference>
<proteinExistence type="inferred from homology"/>
<evidence type="ECO:0000256" key="8">
    <source>
        <dbReference type="PIRSR" id="PIRSR005091-1"/>
    </source>
</evidence>
<feature type="transmembrane region" description="Helical" evidence="11">
    <location>
        <begin position="151"/>
        <end position="171"/>
    </location>
</feature>
<feature type="binding site" evidence="10">
    <location>
        <position position="469"/>
    </location>
    <ligand>
        <name>Mn(2+)</name>
        <dbReference type="ChEBI" id="CHEBI:29035"/>
    </ligand>
</feature>
<evidence type="ECO:0000313" key="13">
    <source>
        <dbReference type="EMBL" id="GAE30069.1"/>
    </source>
</evidence>
<protein>
    <submittedName>
        <fullName evidence="13">Lipoteichoic acid synthase LtaS Type IIIa</fullName>
    </submittedName>
</protein>
<feature type="transmembrane region" description="Helical" evidence="11">
    <location>
        <begin position="71"/>
        <end position="93"/>
    </location>
</feature>
<dbReference type="GO" id="GO:0046872">
    <property type="term" value="F:metal ion binding"/>
    <property type="evidence" value="ECO:0007669"/>
    <property type="project" value="UniProtKB-KW"/>
</dbReference>
<evidence type="ECO:0000256" key="5">
    <source>
        <dbReference type="ARBA" id="ARBA00022989"/>
    </source>
</evidence>
<name>W4QFF9_9BACI</name>
<dbReference type="SUPFAM" id="SSF53649">
    <property type="entry name" value="Alkaline phosphatase-like"/>
    <property type="match status" value="1"/>
</dbReference>
<dbReference type="Pfam" id="PF00884">
    <property type="entry name" value="Sulfatase"/>
    <property type="match status" value="1"/>
</dbReference>
<dbReference type="PIRSF" id="PIRSF005091">
    <property type="entry name" value="Mmb_sulf_HI1246"/>
    <property type="match status" value="1"/>
</dbReference>
<feature type="binding site" evidence="10">
    <location>
        <position position="295"/>
    </location>
    <ligand>
        <name>Mn(2+)</name>
        <dbReference type="ChEBI" id="CHEBI:29035"/>
    </ligand>
</feature>
<feature type="transmembrane region" description="Helical" evidence="11">
    <location>
        <begin position="120"/>
        <end position="139"/>
    </location>
</feature>
<dbReference type="PANTHER" id="PTHR47371">
    <property type="entry name" value="LIPOTEICHOIC ACID SYNTHASE"/>
    <property type="match status" value="1"/>
</dbReference>
<reference evidence="13" key="1">
    <citation type="journal article" date="2014" name="Genome Announc.">
        <title>Draft Genome Sequences of Three Alkaliphilic Bacillus Strains, Bacillus wakoensis JCM 9140T, Bacillus akibai JCM 9157T, and Bacillus hemicellulosilyticus JCM 9152T.</title>
        <authorList>
            <person name="Yuki M."/>
            <person name="Oshima K."/>
            <person name="Suda W."/>
            <person name="Oshida Y."/>
            <person name="Kitamura K."/>
            <person name="Iida T."/>
            <person name="Hattori M."/>
            <person name="Ohkuma M."/>
        </authorList>
    </citation>
    <scope>NUCLEOTIDE SEQUENCE [LARGE SCALE GENOMIC DNA]</scope>
    <source>
        <strain evidence="13">JCM 9152</strain>
    </source>
</reference>
<dbReference type="InterPro" id="IPR017850">
    <property type="entry name" value="Alkaline_phosphatase_core_sf"/>
</dbReference>
<feature type="transmembrane region" description="Helical" evidence="11">
    <location>
        <begin position="44"/>
        <end position="64"/>
    </location>
</feature>
<organism evidence="13 14">
    <name type="scientific">Halalkalibacter hemicellulosilyticusJCM 9152</name>
    <dbReference type="NCBI Taxonomy" id="1236971"/>
    <lineage>
        <taxon>Bacteria</taxon>
        <taxon>Bacillati</taxon>
        <taxon>Bacillota</taxon>
        <taxon>Bacilli</taxon>
        <taxon>Bacillales</taxon>
        <taxon>Bacillaceae</taxon>
        <taxon>Halalkalibacter</taxon>
    </lineage>
</organism>
<evidence type="ECO:0000256" key="11">
    <source>
        <dbReference type="SAM" id="Phobius"/>
    </source>
</evidence>
<evidence type="ECO:0000256" key="4">
    <source>
        <dbReference type="ARBA" id="ARBA00022692"/>
    </source>
</evidence>
<evidence type="ECO:0000256" key="3">
    <source>
        <dbReference type="ARBA" id="ARBA00022475"/>
    </source>
</evidence>
<dbReference type="InterPro" id="IPR012160">
    <property type="entry name" value="LtaS-like"/>
</dbReference>
<keyword evidence="5 11" id="KW-1133">Transmembrane helix</keyword>
<feature type="binding site" evidence="10">
    <location>
        <position position="470"/>
    </location>
    <ligand>
        <name>Mn(2+)</name>
        <dbReference type="ChEBI" id="CHEBI:29035"/>
    </ligand>
</feature>
<evidence type="ECO:0000256" key="2">
    <source>
        <dbReference type="ARBA" id="ARBA00009983"/>
    </source>
</evidence>
<evidence type="ECO:0000256" key="1">
    <source>
        <dbReference type="ARBA" id="ARBA00004651"/>
    </source>
</evidence>
<evidence type="ECO:0000259" key="12">
    <source>
        <dbReference type="Pfam" id="PF00884"/>
    </source>
</evidence>
<keyword evidence="6 7" id="KW-0472">Membrane</keyword>
<evidence type="ECO:0000256" key="7">
    <source>
        <dbReference type="PIRNR" id="PIRNR005091"/>
    </source>
</evidence>
<evidence type="ECO:0000256" key="10">
    <source>
        <dbReference type="PIRSR" id="PIRSR005091-3"/>
    </source>
</evidence>
<keyword evidence="9" id="KW-0479">Metal-binding</keyword>
<evidence type="ECO:0000256" key="6">
    <source>
        <dbReference type="ARBA" id="ARBA00023136"/>
    </source>
</evidence>
<dbReference type="AlphaFoldDB" id="W4QFF9"/>
<sequence>MASIIQFIKREKMMWLVFGFIWLKTYLFYKLGFQIQSESIYQEFLLLINPISSTILLLGLCFLIKKDKRPFGFIGVNLLATIILYANVLYYRFFNDFLTLPVLVQTSNISDVQGSIAELIRWWDALFFVDILVLVFVLMKRRQEYSFARSRVALALTVVAVGVFVVNLSLAQAERPQLLTRSFDRELLVKNIGVINYHAYDAYIQSHSKAQRAFADSSEINEIIYYTREQYREPNEEYFGLIEGKNVMVISLESLQSFVIEQTMNGEVVTPFLNELIEESIYFDHFYHQTEQGKTSDSEFVVDNSLFGRNSGAVFFTHSNNEYNALPEQLGEIGYYTSVMHANNKSFWNRDMMYLALGYERFFDIQSYDVTEENSVGWGLKDLDFFEQSIDLLKQQPEPYYTKFITLTNHFPFELDEEDRLIEEYDSYSGTLNRYFPTVRYMDHALEQFFERLKDEGMYEDTVFIMYGDHYGISSFHDRSMAMYLEKDEITDFDTVQLQRVPLIIHIPGMEGKRMDTVSGQIDLKPTMLHLLGVETEDMIYLGTDLFSDERESFVVLRNGSFVTDDYLYTSEVCYDKQTEQETDMSYCEPYFDKARQDLHYSDRVIYGDLLRFFERNE</sequence>
<comment type="subcellular location">
    <subcellularLocation>
        <location evidence="1">Cell membrane</location>
        <topology evidence="1">Multi-pass membrane protein</topology>
    </subcellularLocation>
</comment>
<gene>
    <name evidence="13" type="ORF">JCM9152_1465</name>
</gene>
<dbReference type="Proteomes" id="UP000018895">
    <property type="component" value="Unassembled WGS sequence"/>
</dbReference>
<feature type="active site" evidence="8">
    <location>
        <position position="295"/>
    </location>
</feature>
<comment type="caution">
    <text evidence="13">The sequence shown here is derived from an EMBL/GenBank/DDBJ whole genome shotgun (WGS) entry which is preliminary data.</text>
</comment>
<dbReference type="InterPro" id="IPR050448">
    <property type="entry name" value="OpgB/LTA_synthase_biosynth"/>
</dbReference>
<dbReference type="STRING" id="1236971.JCM9152_1465"/>
<dbReference type="PANTHER" id="PTHR47371:SF1">
    <property type="entry name" value="LIPOTEICHOIC ACID SYNTHASE-LIKE YQGS"/>
    <property type="match status" value="1"/>
</dbReference>
<comment type="similarity">
    <text evidence="2 7">Belongs to the LTA synthase family.</text>
</comment>
<keyword evidence="3 7" id="KW-1003">Cell membrane</keyword>
<evidence type="ECO:0000256" key="9">
    <source>
        <dbReference type="PIRSR" id="PIRSR005091-2"/>
    </source>
</evidence>
<dbReference type="GO" id="GO:0005886">
    <property type="term" value="C:plasma membrane"/>
    <property type="evidence" value="ECO:0007669"/>
    <property type="project" value="UniProtKB-SubCell"/>
</dbReference>
<dbReference type="Gene3D" id="3.40.720.10">
    <property type="entry name" value="Alkaline Phosphatase, subunit A"/>
    <property type="match status" value="1"/>
</dbReference>
<feature type="domain" description="Sulfatase N-terminal" evidence="12">
    <location>
        <begin position="245"/>
        <end position="534"/>
    </location>
</feature>